<accession>A0ACC2SN83</accession>
<dbReference type="EMBL" id="QTSX02004629">
    <property type="protein sequence ID" value="KAJ9063832.1"/>
    <property type="molecule type" value="Genomic_DNA"/>
</dbReference>
<comment type="caution">
    <text evidence="1">The sequence shown here is derived from an EMBL/GenBank/DDBJ whole genome shotgun (WGS) entry which is preliminary data.</text>
</comment>
<reference evidence="1" key="1">
    <citation type="submission" date="2022-04" db="EMBL/GenBank/DDBJ databases">
        <title>Genome of the entomopathogenic fungus Entomophthora muscae.</title>
        <authorList>
            <person name="Elya C."/>
            <person name="Lovett B.R."/>
            <person name="Lee E."/>
            <person name="Macias A.M."/>
            <person name="Hajek A.E."/>
            <person name="De Bivort B.L."/>
            <person name="Kasson M.T."/>
            <person name="De Fine Licht H.H."/>
            <person name="Stajich J.E."/>
        </authorList>
    </citation>
    <scope>NUCLEOTIDE SEQUENCE</scope>
    <source>
        <strain evidence="1">Berkeley</strain>
    </source>
</reference>
<protein>
    <submittedName>
        <fullName evidence="1">Uncharacterized protein</fullName>
    </submittedName>
</protein>
<evidence type="ECO:0000313" key="2">
    <source>
        <dbReference type="Proteomes" id="UP001165960"/>
    </source>
</evidence>
<gene>
    <name evidence="1" type="ORF">DSO57_1036817</name>
</gene>
<name>A0ACC2SN83_9FUNG</name>
<sequence length="63" mass="6585">MEREDTGGGRKMRAKGGAASAPSTAPTCTGDVPVNWEAQRVAGTISGQDGNGKSWPEIRNLKK</sequence>
<dbReference type="Proteomes" id="UP001165960">
    <property type="component" value="Unassembled WGS sequence"/>
</dbReference>
<keyword evidence="2" id="KW-1185">Reference proteome</keyword>
<evidence type="ECO:0000313" key="1">
    <source>
        <dbReference type="EMBL" id="KAJ9063832.1"/>
    </source>
</evidence>
<proteinExistence type="predicted"/>
<organism evidence="1 2">
    <name type="scientific">Entomophthora muscae</name>
    <dbReference type="NCBI Taxonomy" id="34485"/>
    <lineage>
        <taxon>Eukaryota</taxon>
        <taxon>Fungi</taxon>
        <taxon>Fungi incertae sedis</taxon>
        <taxon>Zoopagomycota</taxon>
        <taxon>Entomophthoromycotina</taxon>
        <taxon>Entomophthoromycetes</taxon>
        <taxon>Entomophthorales</taxon>
        <taxon>Entomophthoraceae</taxon>
        <taxon>Entomophthora</taxon>
    </lineage>
</organism>